<evidence type="ECO:0000313" key="2">
    <source>
        <dbReference type="EMBL" id="CAD7798925.1"/>
    </source>
</evidence>
<proteinExistence type="predicted"/>
<dbReference type="AlphaFoldDB" id="A0A9N8MDV0"/>
<dbReference type="InterPro" id="IPR058148">
    <property type="entry name" value="M949_RS01915-like_dom"/>
</dbReference>
<evidence type="ECO:0000256" key="1">
    <source>
        <dbReference type="SAM" id="SignalP"/>
    </source>
</evidence>
<keyword evidence="1" id="KW-0732">Signal</keyword>
<organism evidence="2 3">
    <name type="scientific">Chryseobacterium aquaeductus</name>
    <dbReference type="NCBI Taxonomy" id="2675056"/>
    <lineage>
        <taxon>Bacteria</taxon>
        <taxon>Pseudomonadati</taxon>
        <taxon>Bacteroidota</taxon>
        <taxon>Flavobacteriia</taxon>
        <taxon>Flavobacteriales</taxon>
        <taxon>Weeksellaceae</taxon>
        <taxon>Chryseobacterium group</taxon>
        <taxon>Chryseobacterium</taxon>
    </lineage>
</organism>
<evidence type="ECO:0000313" key="3">
    <source>
        <dbReference type="Proteomes" id="UP000662618"/>
    </source>
</evidence>
<gene>
    <name evidence="2" type="ORF">CHRY9390_00408</name>
</gene>
<accession>A0A9N8MDV0</accession>
<protein>
    <submittedName>
        <fullName evidence="2">Uncharacterized protein</fullName>
    </submittedName>
</protein>
<dbReference type="RefSeq" id="WP_162086944.1">
    <property type="nucleotide sequence ID" value="NZ_CAJIMS010000001.1"/>
</dbReference>
<keyword evidence="3" id="KW-1185">Reference proteome</keyword>
<reference evidence="2" key="1">
    <citation type="submission" date="2020-12" db="EMBL/GenBank/DDBJ databases">
        <authorList>
            <person name="Rodrigo-Torres L."/>
            <person name="Arahal R. D."/>
            <person name="Lucena T."/>
        </authorList>
    </citation>
    <scope>NUCLEOTIDE SEQUENCE</scope>
    <source>
        <strain evidence="2">CECT 9390</strain>
    </source>
</reference>
<dbReference type="EMBL" id="CAJIMS010000001">
    <property type="protein sequence ID" value="CAD7798925.1"/>
    <property type="molecule type" value="Genomic_DNA"/>
</dbReference>
<name>A0A9N8MDV0_9FLAO</name>
<dbReference type="NCBIfam" id="NF046077">
    <property type="entry name" value="LPS_M949_RS01915"/>
    <property type="match status" value="1"/>
</dbReference>
<sequence length="234" mass="26985">MKKFILILCLLLAKIIFSQTIPANSQLVSDDMVAKLFTEKVKTDFGIDIPIYKVFEYKDKAGLHYLTLMESEYSKNEDSPLFDKIKLVDVLSTNGILKTNWTVTDFLKTEDVKNDPYFSIWIWTKFLQINDIDGDGISDPIIVYGIRSKNNVDEGKIKIITIHKGKKYAIHHQNSGMDSGRNTQVDKSFYTLPIKIQNKVKEIMTKIAENGNGIFPYGWQKNLKLKKLKFDENY</sequence>
<dbReference type="Proteomes" id="UP000662618">
    <property type="component" value="Unassembled WGS sequence"/>
</dbReference>
<comment type="caution">
    <text evidence="2">The sequence shown here is derived from an EMBL/GenBank/DDBJ whole genome shotgun (WGS) entry which is preliminary data.</text>
</comment>
<feature type="signal peptide" evidence="1">
    <location>
        <begin position="1"/>
        <end position="23"/>
    </location>
</feature>
<feature type="chain" id="PRO_5040335984" evidence="1">
    <location>
        <begin position="24"/>
        <end position="234"/>
    </location>
</feature>